<evidence type="ECO:0000313" key="9">
    <source>
        <dbReference type="Proteomes" id="UP001147782"/>
    </source>
</evidence>
<dbReference type="Pfam" id="PF00172">
    <property type="entry name" value="Zn_clus"/>
    <property type="match status" value="1"/>
</dbReference>
<dbReference type="SUPFAM" id="SSF57701">
    <property type="entry name" value="Zn2/Cys6 DNA-binding domain"/>
    <property type="match status" value="1"/>
</dbReference>
<name>A0A9W9RXG3_9EURO</name>
<dbReference type="Gene3D" id="4.10.240.10">
    <property type="entry name" value="Zn(2)-C6 fungal-type DNA-binding domain"/>
    <property type="match status" value="1"/>
</dbReference>
<dbReference type="InterPro" id="IPR021858">
    <property type="entry name" value="Fun_TF"/>
</dbReference>
<proteinExistence type="predicted"/>
<dbReference type="EMBL" id="JAPZBS010000007">
    <property type="protein sequence ID" value="KAJ5368227.1"/>
    <property type="molecule type" value="Genomic_DNA"/>
</dbReference>
<evidence type="ECO:0000256" key="1">
    <source>
        <dbReference type="ARBA" id="ARBA00004123"/>
    </source>
</evidence>
<evidence type="ECO:0000256" key="3">
    <source>
        <dbReference type="ARBA" id="ARBA00023125"/>
    </source>
</evidence>
<dbReference type="OrthoDB" id="2015447at2759"/>
<reference evidence="8" key="2">
    <citation type="journal article" date="2023" name="IMA Fungus">
        <title>Comparative genomic study of the Penicillium genus elucidates a diverse pangenome and 15 lateral gene transfer events.</title>
        <authorList>
            <person name="Petersen C."/>
            <person name="Sorensen T."/>
            <person name="Nielsen M.R."/>
            <person name="Sondergaard T.E."/>
            <person name="Sorensen J.L."/>
            <person name="Fitzpatrick D.A."/>
            <person name="Frisvad J.C."/>
            <person name="Nielsen K.L."/>
        </authorList>
    </citation>
    <scope>NUCLEOTIDE SEQUENCE</scope>
    <source>
        <strain evidence="8">IBT 29864</strain>
    </source>
</reference>
<dbReference type="GO" id="GO:0005634">
    <property type="term" value="C:nucleus"/>
    <property type="evidence" value="ECO:0007669"/>
    <property type="project" value="UniProtKB-SubCell"/>
</dbReference>
<evidence type="ECO:0000256" key="6">
    <source>
        <dbReference type="SAM" id="MobiDB-lite"/>
    </source>
</evidence>
<dbReference type="RefSeq" id="XP_056552969.1">
    <property type="nucleotide sequence ID" value="XM_056700906.1"/>
</dbReference>
<comment type="caution">
    <text evidence="8">The sequence shown here is derived from an EMBL/GenBank/DDBJ whole genome shotgun (WGS) entry which is preliminary data.</text>
</comment>
<dbReference type="PANTHER" id="PTHR37534:SF46">
    <property type="entry name" value="ZN(II)2CYS6 TRANSCRIPTION FACTOR (EUROFUNG)"/>
    <property type="match status" value="1"/>
</dbReference>
<dbReference type="GO" id="GO:0008270">
    <property type="term" value="F:zinc ion binding"/>
    <property type="evidence" value="ECO:0007669"/>
    <property type="project" value="InterPro"/>
</dbReference>
<dbReference type="PROSITE" id="PS50048">
    <property type="entry name" value="ZN2_CY6_FUNGAL_2"/>
    <property type="match status" value="1"/>
</dbReference>
<protein>
    <recommendedName>
        <fullName evidence="7">Zn(2)-C6 fungal-type domain-containing protein</fullName>
    </recommendedName>
</protein>
<dbReference type="InterPro" id="IPR001138">
    <property type="entry name" value="Zn2Cys6_DnaBD"/>
</dbReference>
<evidence type="ECO:0000256" key="5">
    <source>
        <dbReference type="ARBA" id="ARBA00023242"/>
    </source>
</evidence>
<feature type="region of interest" description="Disordered" evidence="6">
    <location>
        <begin position="202"/>
        <end position="222"/>
    </location>
</feature>
<evidence type="ECO:0000256" key="4">
    <source>
        <dbReference type="ARBA" id="ARBA00023163"/>
    </source>
</evidence>
<feature type="domain" description="Zn(2)-C6 fungal-type" evidence="7">
    <location>
        <begin position="68"/>
        <end position="96"/>
    </location>
</feature>
<accession>A0A9W9RXG3</accession>
<feature type="region of interest" description="Disordered" evidence="6">
    <location>
        <begin position="117"/>
        <end position="163"/>
    </location>
</feature>
<dbReference type="Pfam" id="PF11951">
    <property type="entry name" value="Fungal_trans_2"/>
    <property type="match status" value="1"/>
</dbReference>
<reference evidence="8" key="1">
    <citation type="submission" date="2022-11" db="EMBL/GenBank/DDBJ databases">
        <authorList>
            <person name="Petersen C."/>
        </authorList>
    </citation>
    <scope>NUCLEOTIDE SEQUENCE</scope>
    <source>
        <strain evidence="8">IBT 29864</strain>
    </source>
</reference>
<dbReference type="GO" id="GO:0000981">
    <property type="term" value="F:DNA-binding transcription factor activity, RNA polymerase II-specific"/>
    <property type="evidence" value="ECO:0007669"/>
    <property type="project" value="InterPro"/>
</dbReference>
<feature type="region of interest" description="Disordered" evidence="6">
    <location>
        <begin position="1"/>
        <end position="44"/>
    </location>
</feature>
<keyword evidence="3" id="KW-0238">DNA-binding</keyword>
<keyword evidence="9" id="KW-1185">Reference proteome</keyword>
<feature type="compositionally biased region" description="Polar residues" evidence="6">
    <location>
        <begin position="33"/>
        <end position="44"/>
    </location>
</feature>
<organism evidence="8 9">
    <name type="scientific">Penicillium cataractarum</name>
    <dbReference type="NCBI Taxonomy" id="2100454"/>
    <lineage>
        <taxon>Eukaryota</taxon>
        <taxon>Fungi</taxon>
        <taxon>Dikarya</taxon>
        <taxon>Ascomycota</taxon>
        <taxon>Pezizomycotina</taxon>
        <taxon>Eurotiomycetes</taxon>
        <taxon>Eurotiomycetidae</taxon>
        <taxon>Eurotiales</taxon>
        <taxon>Aspergillaceae</taxon>
        <taxon>Penicillium</taxon>
    </lineage>
</organism>
<dbReference type="Proteomes" id="UP001147782">
    <property type="component" value="Unassembled WGS sequence"/>
</dbReference>
<keyword evidence="2" id="KW-0805">Transcription regulation</keyword>
<dbReference type="InterPro" id="IPR036864">
    <property type="entry name" value="Zn2-C6_fun-type_DNA-bd_sf"/>
</dbReference>
<dbReference type="GeneID" id="81440085"/>
<keyword evidence="5" id="KW-0539">Nucleus</keyword>
<evidence type="ECO:0000259" key="7">
    <source>
        <dbReference type="PROSITE" id="PS50048"/>
    </source>
</evidence>
<gene>
    <name evidence="8" type="ORF">N7496_007987</name>
</gene>
<evidence type="ECO:0000313" key="8">
    <source>
        <dbReference type="EMBL" id="KAJ5368227.1"/>
    </source>
</evidence>
<keyword evidence="4" id="KW-0804">Transcription</keyword>
<comment type="subcellular location">
    <subcellularLocation>
        <location evidence="1">Nucleus</location>
    </subcellularLocation>
</comment>
<dbReference type="PANTHER" id="PTHR37534">
    <property type="entry name" value="TRANSCRIPTIONAL ACTIVATOR PROTEIN UGA3"/>
    <property type="match status" value="1"/>
</dbReference>
<sequence>MSIQSQKITRRKSPRVSSDNHDSDIAAFPAFSTGDNTSATPSNSDPDVCDLVSFFTSTMANERYFGRACKTCRRRGRGCDRRMPTCNTCEASGQTCEGYQLQWPGLASRGQLVGKSIPVAEAKRRRTRRVQRATVPSPPPPTLPQSPKAQDPVNNEEQAEPQESRFKDLLDPLQLFADIADLATPSDPLMWPNDVSLMSNLSDDLVDPQLNPDPESPSQNHSELFEGSLALRQILGPSLDILGIPDELKFIMQYHICEVVPKLCVDNLSPQNPYREYILPLAHEVPSLLYACAALAACHFNVRLSTNQFEREFFRFKGKAMKRLQEDLYSQTRAKHPGTLATILMLCLCDLCHGGISDFQSHFQGAKRLIELRQERTSRCFVEQYLAWLDVMAAASHSRPTVFSLQDINTLLGESQDRWGLDAIPCPSDQFQIVCEIVALYKSQLDPDSPSIEAMSQVQDIKQRLLQRPPHCDKGQNWLHMTEAYRFAIILYLLRLFSCDIDEFELDWLVSSVLYHARATPPASGWSDQLLWPLFHAGLELKDSRRQEWVRERARCMQSSGGFGNVQSALVLLEGAWKGQRPVKYIDLMLGRGSGAVLLI</sequence>
<dbReference type="AlphaFoldDB" id="A0A9W9RXG3"/>
<evidence type="ECO:0000256" key="2">
    <source>
        <dbReference type="ARBA" id="ARBA00023015"/>
    </source>
</evidence>
<dbReference type="GO" id="GO:0003677">
    <property type="term" value="F:DNA binding"/>
    <property type="evidence" value="ECO:0007669"/>
    <property type="project" value="UniProtKB-KW"/>
</dbReference>